<name>A0A7W5AVL5_9BACL</name>
<dbReference type="Proteomes" id="UP000570361">
    <property type="component" value="Unassembled WGS sequence"/>
</dbReference>
<evidence type="ECO:0000256" key="5">
    <source>
        <dbReference type="PROSITE-ProRule" id="PRU00560"/>
    </source>
</evidence>
<dbReference type="Pfam" id="PF13538">
    <property type="entry name" value="UvrD_C_2"/>
    <property type="match status" value="1"/>
</dbReference>
<dbReference type="InterPro" id="IPR027417">
    <property type="entry name" value="P-loop_NTPase"/>
</dbReference>
<feature type="binding site" evidence="5">
    <location>
        <begin position="233"/>
        <end position="240"/>
    </location>
    <ligand>
        <name>ATP</name>
        <dbReference type="ChEBI" id="CHEBI:30616"/>
    </ligand>
</feature>
<organism evidence="8 9">
    <name type="scientific">Paenibacillus phyllosphaerae</name>
    <dbReference type="NCBI Taxonomy" id="274593"/>
    <lineage>
        <taxon>Bacteria</taxon>
        <taxon>Bacillati</taxon>
        <taxon>Bacillota</taxon>
        <taxon>Bacilli</taxon>
        <taxon>Bacillales</taxon>
        <taxon>Paenibacillaceae</taxon>
        <taxon>Paenibacillus</taxon>
    </lineage>
</organism>
<feature type="domain" description="UvrD-like helicase ATP-binding" evidence="7">
    <location>
        <begin position="212"/>
        <end position="621"/>
    </location>
</feature>
<evidence type="ECO:0000256" key="1">
    <source>
        <dbReference type="ARBA" id="ARBA00022741"/>
    </source>
</evidence>
<dbReference type="SUPFAM" id="SSF52540">
    <property type="entry name" value="P-loop containing nucleoside triphosphate hydrolases"/>
    <property type="match status" value="1"/>
</dbReference>
<dbReference type="GO" id="GO:0003677">
    <property type="term" value="F:DNA binding"/>
    <property type="evidence" value="ECO:0007669"/>
    <property type="project" value="InterPro"/>
</dbReference>
<keyword evidence="2 5" id="KW-0378">Hydrolase</keyword>
<dbReference type="Pfam" id="PF00580">
    <property type="entry name" value="UvrD-helicase"/>
    <property type="match status" value="1"/>
</dbReference>
<dbReference type="AlphaFoldDB" id="A0A7W5AVL5"/>
<feature type="coiled-coil region" evidence="6">
    <location>
        <begin position="19"/>
        <end position="78"/>
    </location>
</feature>
<reference evidence="8 9" key="1">
    <citation type="submission" date="2020-08" db="EMBL/GenBank/DDBJ databases">
        <title>Genomic Encyclopedia of Type Strains, Phase III (KMG-III): the genomes of soil and plant-associated and newly described type strains.</title>
        <authorList>
            <person name="Whitman W."/>
        </authorList>
    </citation>
    <scope>NUCLEOTIDE SEQUENCE [LARGE SCALE GENOMIC DNA]</scope>
    <source>
        <strain evidence="8 9">CECT 5862</strain>
    </source>
</reference>
<proteinExistence type="predicted"/>
<evidence type="ECO:0000256" key="3">
    <source>
        <dbReference type="ARBA" id="ARBA00022806"/>
    </source>
</evidence>
<evidence type="ECO:0000256" key="2">
    <source>
        <dbReference type="ARBA" id="ARBA00022801"/>
    </source>
</evidence>
<keyword evidence="6" id="KW-0175">Coiled coil</keyword>
<evidence type="ECO:0000256" key="4">
    <source>
        <dbReference type="ARBA" id="ARBA00022840"/>
    </source>
</evidence>
<keyword evidence="4 5" id="KW-0067">ATP-binding</keyword>
<dbReference type="GO" id="GO:0005829">
    <property type="term" value="C:cytosol"/>
    <property type="evidence" value="ECO:0007669"/>
    <property type="project" value="TreeGrafter"/>
</dbReference>
<dbReference type="EMBL" id="JACHXK010000002">
    <property type="protein sequence ID" value="MBB3109508.1"/>
    <property type="molecule type" value="Genomic_DNA"/>
</dbReference>
<dbReference type="GO" id="GO:0005524">
    <property type="term" value="F:ATP binding"/>
    <property type="evidence" value="ECO:0007669"/>
    <property type="project" value="UniProtKB-UniRule"/>
</dbReference>
<sequence>MANPDQTWSEEQQRVTGIVQEIDRRIAKLEEQTLDVKGEMVDIRKNFWDDVTVNFEDAAEAAETYASMKQQAELLSERERTHAVGDKQLKTLRKLKSSPFFGRIDFSENGEPGLDRIYLGIASMRDKKDEDYLIYDWRAPVSSLYYDYPPGPAEYETPMGQIEGELKLKRQFVIREGEIISLFDTGVTIGDELLQEVLGKQSDAQMKSIVATIQREQNRIIRNERSRLLVVQGAAGSGKTSAALQRVAYLLYRYRGVLRADQIVLFSPNPMFNSYVATVLPELGEENMQQTTFQNYIAYRLRKSFQVEGPYEQLEYSLASADEPGYGVRMEGIRYKASAAFVRLMDAYLESLRTDGMLFRNLSMQGEQLLSGSAIREAFYSLDSAIATPNRLKLVAEWLLGKLKERETAALEEEWVEQAIELLDKETYLKAYRTLRKKKRFSDSSFDDFDMEKSVLAEYVVRERFKPLRARIKKLGFVDLRGIFRQLLADPETAKLYAASGDALPSCWGEIAHATVARLDEGFVAYEDATPFLYLVERIRGFQTNTTVRHILMDEAQDYTAFQFAFMKRLFPRAKVTALGDLNQSIHAHSSDGSGGFSALAALYDPEETERIVLTRSYRSTRPIVQFTSKLVEDGDQIEPFNRDGKLPVLHKSTDEAAMRQAIVSRIAALQADGYHSIAVICKTAGESAAVFEQLAAQVADLALLEKDSSEFERGVVVIPSYLAKGVEFDAVLVYDASNAYGRESERRLFYTVCTRAMHELYLYTASGWSPFITDEAKALSVTES</sequence>
<dbReference type="RefSeq" id="WP_183598594.1">
    <property type="nucleotide sequence ID" value="NZ_JACHXK010000002.1"/>
</dbReference>
<dbReference type="GO" id="GO:0000725">
    <property type="term" value="P:recombinational repair"/>
    <property type="evidence" value="ECO:0007669"/>
    <property type="project" value="TreeGrafter"/>
</dbReference>
<dbReference type="InterPro" id="IPR014016">
    <property type="entry name" value="UvrD-like_ATP-bd"/>
</dbReference>
<dbReference type="InterPro" id="IPR000212">
    <property type="entry name" value="DNA_helicase_UvrD/REP"/>
</dbReference>
<dbReference type="PANTHER" id="PTHR11070">
    <property type="entry name" value="UVRD / RECB / PCRA DNA HELICASE FAMILY MEMBER"/>
    <property type="match status" value="1"/>
</dbReference>
<gene>
    <name evidence="8" type="ORF">FHS18_001560</name>
</gene>
<dbReference type="Gene3D" id="3.40.50.300">
    <property type="entry name" value="P-loop containing nucleotide triphosphate hydrolases"/>
    <property type="match status" value="3"/>
</dbReference>
<dbReference type="InterPro" id="IPR027785">
    <property type="entry name" value="UvrD-like_helicase_C"/>
</dbReference>
<dbReference type="GO" id="GO:0043138">
    <property type="term" value="F:3'-5' DNA helicase activity"/>
    <property type="evidence" value="ECO:0007669"/>
    <property type="project" value="TreeGrafter"/>
</dbReference>
<dbReference type="PANTHER" id="PTHR11070:SF17">
    <property type="entry name" value="DNA HELICASE IV"/>
    <property type="match status" value="1"/>
</dbReference>
<dbReference type="PROSITE" id="PS51198">
    <property type="entry name" value="UVRD_HELICASE_ATP_BIND"/>
    <property type="match status" value="1"/>
</dbReference>
<protein>
    <submittedName>
        <fullName evidence="8">DNA helicase-2/ATP-dependent DNA helicase PcrA</fullName>
        <ecNumber evidence="8">3.6.4.12</ecNumber>
    </submittedName>
</protein>
<keyword evidence="3 5" id="KW-0347">Helicase</keyword>
<evidence type="ECO:0000259" key="7">
    <source>
        <dbReference type="PROSITE" id="PS51198"/>
    </source>
</evidence>
<comment type="caution">
    <text evidence="8">The sequence shown here is derived from an EMBL/GenBank/DDBJ whole genome shotgun (WGS) entry which is preliminary data.</text>
</comment>
<evidence type="ECO:0000313" key="8">
    <source>
        <dbReference type="EMBL" id="MBB3109508.1"/>
    </source>
</evidence>
<dbReference type="EC" id="3.6.4.12" evidence="8"/>
<evidence type="ECO:0000256" key="6">
    <source>
        <dbReference type="SAM" id="Coils"/>
    </source>
</evidence>
<dbReference type="GO" id="GO:0016787">
    <property type="term" value="F:hydrolase activity"/>
    <property type="evidence" value="ECO:0007669"/>
    <property type="project" value="UniProtKB-UniRule"/>
</dbReference>
<evidence type="ECO:0000313" key="9">
    <source>
        <dbReference type="Proteomes" id="UP000570361"/>
    </source>
</evidence>
<keyword evidence="1 5" id="KW-0547">Nucleotide-binding</keyword>
<keyword evidence="9" id="KW-1185">Reference proteome</keyword>
<dbReference type="NCBIfam" id="NF041464">
    <property type="entry name" value="HelD_BACSU"/>
    <property type="match status" value="1"/>
</dbReference>
<accession>A0A7W5AVL5</accession>
<dbReference type="InterPro" id="IPR048228">
    <property type="entry name" value="HelD_bacillota"/>
</dbReference>